<dbReference type="InterPro" id="IPR005895">
    <property type="entry name" value="ABC_transptr_haem_export_CcmA"/>
</dbReference>
<dbReference type="GO" id="GO:0016887">
    <property type="term" value="F:ATP hydrolysis activity"/>
    <property type="evidence" value="ECO:0007669"/>
    <property type="project" value="InterPro"/>
</dbReference>
<dbReference type="Gene3D" id="3.40.50.300">
    <property type="entry name" value="P-loop containing nucleotide triphosphate hydrolases"/>
    <property type="match status" value="1"/>
</dbReference>
<evidence type="ECO:0000259" key="6">
    <source>
        <dbReference type="PROSITE" id="PS50893"/>
    </source>
</evidence>
<dbReference type="NCBIfam" id="TIGR01189">
    <property type="entry name" value="ccmA"/>
    <property type="match status" value="1"/>
</dbReference>
<dbReference type="InterPro" id="IPR050763">
    <property type="entry name" value="ABC_transporter_ATP-binding"/>
</dbReference>
<reference evidence="7" key="1">
    <citation type="submission" date="2018-05" db="EMBL/GenBank/DDBJ databases">
        <authorList>
            <person name="Lanie J.A."/>
            <person name="Ng W.-L."/>
            <person name="Kazmierczak K.M."/>
            <person name="Andrzejewski T.M."/>
            <person name="Davidsen T.M."/>
            <person name="Wayne K.J."/>
            <person name="Tettelin H."/>
            <person name="Glass J.I."/>
            <person name="Rusch D."/>
            <person name="Podicherti R."/>
            <person name="Tsui H.-C.T."/>
            <person name="Winkler M.E."/>
        </authorList>
    </citation>
    <scope>NUCLEOTIDE SEQUENCE</scope>
</reference>
<evidence type="ECO:0000256" key="1">
    <source>
        <dbReference type="ARBA" id="ARBA00005417"/>
    </source>
</evidence>
<evidence type="ECO:0000313" key="7">
    <source>
        <dbReference type="EMBL" id="SUZ50647.1"/>
    </source>
</evidence>
<dbReference type="PANTHER" id="PTHR42711:SF5">
    <property type="entry name" value="ABC TRANSPORTER ATP-BINDING PROTEIN NATA"/>
    <property type="match status" value="1"/>
</dbReference>
<comment type="similarity">
    <text evidence="1">Belongs to the ABC transporter superfamily.</text>
</comment>
<dbReference type="SMART" id="SM00382">
    <property type="entry name" value="AAA"/>
    <property type="match status" value="1"/>
</dbReference>
<organism evidence="7">
    <name type="scientific">marine metagenome</name>
    <dbReference type="NCBI Taxonomy" id="408172"/>
    <lineage>
        <taxon>unclassified sequences</taxon>
        <taxon>metagenomes</taxon>
        <taxon>ecological metagenomes</taxon>
    </lineage>
</organism>
<keyword evidence="3" id="KW-0547">Nucleotide-binding</keyword>
<evidence type="ECO:0000256" key="2">
    <source>
        <dbReference type="ARBA" id="ARBA00022448"/>
    </source>
</evidence>
<dbReference type="InterPro" id="IPR003593">
    <property type="entry name" value="AAA+_ATPase"/>
</dbReference>
<evidence type="ECO:0000256" key="4">
    <source>
        <dbReference type="ARBA" id="ARBA00022748"/>
    </source>
</evidence>
<dbReference type="SUPFAM" id="SSF52540">
    <property type="entry name" value="P-loop containing nucleoside triphosphate hydrolases"/>
    <property type="match status" value="1"/>
</dbReference>
<evidence type="ECO:0000256" key="3">
    <source>
        <dbReference type="ARBA" id="ARBA00022741"/>
    </source>
</evidence>
<protein>
    <recommendedName>
        <fullName evidence="6">ABC transporter domain-containing protein</fullName>
    </recommendedName>
</protein>
<dbReference type="PROSITE" id="PS50893">
    <property type="entry name" value="ABC_TRANSPORTER_2"/>
    <property type="match status" value="1"/>
</dbReference>
<dbReference type="InterPro" id="IPR017871">
    <property type="entry name" value="ABC_transporter-like_CS"/>
</dbReference>
<keyword evidence="4" id="KW-0201">Cytochrome c-type biogenesis</keyword>
<dbReference type="InterPro" id="IPR003439">
    <property type="entry name" value="ABC_transporter-like_ATP-bd"/>
</dbReference>
<accession>A0A381N833</accession>
<name>A0A381N833_9ZZZZ</name>
<dbReference type="AlphaFoldDB" id="A0A381N833"/>
<dbReference type="Pfam" id="PF00005">
    <property type="entry name" value="ABC_tran"/>
    <property type="match status" value="1"/>
</dbReference>
<gene>
    <name evidence="7" type="ORF">METZ01_LOCUS3501</name>
</gene>
<keyword evidence="2" id="KW-0813">Transport</keyword>
<dbReference type="GO" id="GO:0005524">
    <property type="term" value="F:ATP binding"/>
    <property type="evidence" value="ECO:0007669"/>
    <property type="project" value="UniProtKB-KW"/>
</dbReference>
<feature type="domain" description="ABC transporter" evidence="6">
    <location>
        <begin position="9"/>
        <end position="235"/>
    </location>
</feature>
<dbReference type="CDD" id="cd03230">
    <property type="entry name" value="ABC_DR_subfamily_A"/>
    <property type="match status" value="1"/>
</dbReference>
<keyword evidence="5" id="KW-0067">ATP-binding</keyword>
<dbReference type="GO" id="GO:0022857">
    <property type="term" value="F:transmembrane transporter activity"/>
    <property type="evidence" value="ECO:0007669"/>
    <property type="project" value="InterPro"/>
</dbReference>
<sequence length="235" mass="24622">MADRYRDGVPVVDLRGAVALLGNFPALAGVDLTVEPGEIVLVRGPNGAGKTTLLRLCAGLVRPEAGSVEVLGHDLVHERRSVRRRVALLGHTTGLYDDLTVVQNVHFWARAAGLSAEEATDRVGVAMVRLGVAERLFGQPVHTLSAGQRRRASLAALVVRRPELWLLDEPHAGLDQAGRDVVDILIGDAVASGATVLVSSHELDRVAVLGPRVVTIAGGVVVDDTGRGDGGGSRG</sequence>
<dbReference type="GO" id="GO:0017004">
    <property type="term" value="P:cytochrome complex assembly"/>
    <property type="evidence" value="ECO:0007669"/>
    <property type="project" value="UniProtKB-KW"/>
</dbReference>
<dbReference type="PROSITE" id="PS00211">
    <property type="entry name" value="ABC_TRANSPORTER_1"/>
    <property type="match status" value="1"/>
</dbReference>
<dbReference type="PANTHER" id="PTHR42711">
    <property type="entry name" value="ABC TRANSPORTER ATP-BINDING PROTEIN"/>
    <property type="match status" value="1"/>
</dbReference>
<proteinExistence type="inferred from homology"/>
<dbReference type="InterPro" id="IPR027417">
    <property type="entry name" value="P-loop_NTPase"/>
</dbReference>
<evidence type="ECO:0000256" key="5">
    <source>
        <dbReference type="ARBA" id="ARBA00022840"/>
    </source>
</evidence>
<dbReference type="EMBL" id="UINC01000180">
    <property type="protein sequence ID" value="SUZ50647.1"/>
    <property type="molecule type" value="Genomic_DNA"/>
</dbReference>